<dbReference type="EMBL" id="BPVZ01000651">
    <property type="protein sequence ID" value="GKV52276.1"/>
    <property type="molecule type" value="Genomic_DNA"/>
</dbReference>
<sequence length="102" mass="11683">MLLRIVRPAAHKRSVFFSMGLRLWYKRVLVSSNDWQSGSQLCLILIPLVKAIYALLMEGTNGRRRTKRIPRRDARKSEVGLARRLGSVVRTEGMKGSMPILF</sequence>
<proteinExistence type="predicted"/>
<gene>
    <name evidence="1" type="ORF">SLEP1_g58864</name>
</gene>
<comment type="caution">
    <text evidence="1">The sequence shown here is derived from an EMBL/GenBank/DDBJ whole genome shotgun (WGS) entry which is preliminary data.</text>
</comment>
<keyword evidence="2" id="KW-1185">Reference proteome</keyword>
<accession>A0AAV5MQR4</accession>
<name>A0AAV5MQR4_9ROSI</name>
<reference evidence="1 2" key="1">
    <citation type="journal article" date="2021" name="Commun. Biol.">
        <title>The genome of Shorea leprosula (Dipterocarpaceae) highlights the ecological relevance of drought in aseasonal tropical rainforests.</title>
        <authorList>
            <person name="Ng K.K.S."/>
            <person name="Kobayashi M.J."/>
            <person name="Fawcett J.A."/>
            <person name="Hatakeyama M."/>
            <person name="Paape T."/>
            <person name="Ng C.H."/>
            <person name="Ang C.C."/>
            <person name="Tnah L.H."/>
            <person name="Lee C.T."/>
            <person name="Nishiyama T."/>
            <person name="Sese J."/>
            <person name="O'Brien M.J."/>
            <person name="Copetti D."/>
            <person name="Mohd Noor M.I."/>
            <person name="Ong R.C."/>
            <person name="Putra M."/>
            <person name="Sireger I.Z."/>
            <person name="Indrioko S."/>
            <person name="Kosugi Y."/>
            <person name="Izuno A."/>
            <person name="Isagi Y."/>
            <person name="Lee S.L."/>
            <person name="Shimizu K.K."/>
        </authorList>
    </citation>
    <scope>NUCLEOTIDE SEQUENCE [LARGE SCALE GENOMIC DNA]</scope>
    <source>
        <strain evidence="1">214</strain>
    </source>
</reference>
<dbReference type="AlphaFoldDB" id="A0AAV5MQR4"/>
<dbReference type="Proteomes" id="UP001054252">
    <property type="component" value="Unassembled WGS sequence"/>
</dbReference>
<organism evidence="1 2">
    <name type="scientific">Rubroshorea leprosula</name>
    <dbReference type="NCBI Taxonomy" id="152421"/>
    <lineage>
        <taxon>Eukaryota</taxon>
        <taxon>Viridiplantae</taxon>
        <taxon>Streptophyta</taxon>
        <taxon>Embryophyta</taxon>
        <taxon>Tracheophyta</taxon>
        <taxon>Spermatophyta</taxon>
        <taxon>Magnoliopsida</taxon>
        <taxon>eudicotyledons</taxon>
        <taxon>Gunneridae</taxon>
        <taxon>Pentapetalae</taxon>
        <taxon>rosids</taxon>
        <taxon>malvids</taxon>
        <taxon>Malvales</taxon>
        <taxon>Dipterocarpaceae</taxon>
        <taxon>Rubroshorea</taxon>
    </lineage>
</organism>
<evidence type="ECO:0000313" key="1">
    <source>
        <dbReference type="EMBL" id="GKV52276.1"/>
    </source>
</evidence>
<protein>
    <submittedName>
        <fullName evidence="1">Uncharacterized protein</fullName>
    </submittedName>
</protein>
<evidence type="ECO:0000313" key="2">
    <source>
        <dbReference type="Proteomes" id="UP001054252"/>
    </source>
</evidence>